<proteinExistence type="inferred from homology"/>
<evidence type="ECO:0000256" key="11">
    <source>
        <dbReference type="RuleBase" id="RU364134"/>
    </source>
</evidence>
<dbReference type="InterPro" id="IPR041285">
    <property type="entry name" value="MID_MedPIWI"/>
</dbReference>
<dbReference type="GO" id="GO:0003713">
    <property type="term" value="F:transcription coactivator activity"/>
    <property type="evidence" value="ECO:0007669"/>
    <property type="project" value="TreeGrafter"/>
</dbReference>
<evidence type="ECO:0000256" key="12">
    <source>
        <dbReference type="SAM" id="MobiDB-lite"/>
    </source>
</evidence>
<name>A0AAF0DGD0_9EURO</name>
<evidence type="ECO:0000259" key="14">
    <source>
        <dbReference type="Pfam" id="PF11597"/>
    </source>
</evidence>
<evidence type="ECO:0000256" key="6">
    <source>
        <dbReference type="ARBA" id="ARBA00023159"/>
    </source>
</evidence>
<feature type="region of interest" description="Disordered" evidence="12">
    <location>
        <begin position="759"/>
        <end position="793"/>
    </location>
</feature>
<comment type="similarity">
    <text evidence="2 11">Belongs to the Mediator complex subunit 13 family.</text>
</comment>
<evidence type="ECO:0000256" key="4">
    <source>
        <dbReference type="ARBA" id="ARBA00022491"/>
    </source>
</evidence>
<feature type="domain" description="Mediator complex subunit Med13 C-terminal" evidence="13">
    <location>
        <begin position="1167"/>
        <end position="1479"/>
    </location>
</feature>
<evidence type="ECO:0000259" key="13">
    <source>
        <dbReference type="Pfam" id="PF06333"/>
    </source>
</evidence>
<dbReference type="Pfam" id="PF06333">
    <property type="entry name" value="Med13_C"/>
    <property type="match status" value="1"/>
</dbReference>
<evidence type="ECO:0000256" key="5">
    <source>
        <dbReference type="ARBA" id="ARBA00023015"/>
    </source>
</evidence>
<comment type="subunit">
    <text evidence="11">Component of the SRB8-11 complex, which itself associates with the Mediator complex.</text>
</comment>
<feature type="region of interest" description="Disordered" evidence="12">
    <location>
        <begin position="1330"/>
        <end position="1375"/>
    </location>
</feature>
<comment type="subcellular location">
    <subcellularLocation>
        <location evidence="1 11">Nucleus</location>
    </subcellularLocation>
</comment>
<dbReference type="InterPro" id="IPR051139">
    <property type="entry name" value="Mediator_complx_sub13"/>
</dbReference>
<evidence type="ECO:0000256" key="3">
    <source>
        <dbReference type="ARBA" id="ARBA00019618"/>
    </source>
</evidence>
<accession>A0AAF0DGD0</accession>
<evidence type="ECO:0000256" key="9">
    <source>
        <dbReference type="ARBA" id="ARBA00025661"/>
    </source>
</evidence>
<reference evidence="16" key="1">
    <citation type="submission" date="2023-03" db="EMBL/GenBank/DDBJ databases">
        <title>Emydomyces testavorans Genome Sequence.</title>
        <authorList>
            <person name="Hoyer L."/>
        </authorList>
    </citation>
    <scope>NUCLEOTIDE SEQUENCE</scope>
    <source>
        <strain evidence="16">16-2883</strain>
    </source>
</reference>
<comment type="function">
    <text evidence="9 11">Component of the SRB8-11 complex. The SRB8-11 complex is a regulatory module of the Mediator complex which is itself involved in regulation of basal and activated RNA polymerase II-dependent transcription. The SRB8-11 complex may be involved in the transcriptional repression of a subset of genes regulated by Mediator. It may inhibit the association of the Mediator complex with RNA polymerase II to form the holoenzyme complex.</text>
</comment>
<evidence type="ECO:0000256" key="1">
    <source>
        <dbReference type="ARBA" id="ARBA00004123"/>
    </source>
</evidence>
<protein>
    <recommendedName>
        <fullName evidence="3 11">Mediator of RNA polymerase II transcription subunit 13</fullName>
    </recommendedName>
    <alternativeName>
        <fullName evidence="10 11">Mediator complex subunit 13</fullName>
    </alternativeName>
</protein>
<keyword evidence="8 11" id="KW-0539">Nucleus</keyword>
<gene>
    <name evidence="16" type="ORF">PRK78_003623</name>
</gene>
<dbReference type="GO" id="GO:0016592">
    <property type="term" value="C:mediator complex"/>
    <property type="evidence" value="ECO:0007669"/>
    <property type="project" value="InterPro"/>
</dbReference>
<feature type="domain" description="Mediator complex subunit Med13 N-terminal" evidence="14">
    <location>
        <begin position="1"/>
        <end position="371"/>
    </location>
</feature>
<keyword evidence="17" id="KW-1185">Reference proteome</keyword>
<dbReference type="InterPro" id="IPR021643">
    <property type="entry name" value="Mediator_Med13_N"/>
</dbReference>
<dbReference type="EMBL" id="CP120628">
    <property type="protein sequence ID" value="WEW58156.1"/>
    <property type="molecule type" value="Genomic_DNA"/>
</dbReference>
<feature type="compositionally biased region" description="Polar residues" evidence="12">
    <location>
        <begin position="1330"/>
        <end position="1340"/>
    </location>
</feature>
<dbReference type="PANTHER" id="PTHR48249:SF3">
    <property type="entry name" value="MEDIATOR OF RNA POLYMERASE II TRANSCRIPTION SUBUNIT 13"/>
    <property type="match status" value="1"/>
</dbReference>
<evidence type="ECO:0000313" key="17">
    <source>
        <dbReference type="Proteomes" id="UP001219355"/>
    </source>
</evidence>
<dbReference type="Pfam" id="PF11597">
    <property type="entry name" value="Med13_N"/>
    <property type="match status" value="1"/>
</dbReference>
<keyword evidence="4 11" id="KW-0678">Repressor</keyword>
<sequence>MEFPAGAVTNLQMTDIYSTIHWRIYCVDSHQLPSPGIESIEGPSFALVSELESAILALRDHGCLVDAVPGEEGLWIFSHCGEFDKLEPFSVIENDHSFSVLQIGAVAFRQLHADFTPLGYLIKRLMTEPQNTIFSPLTQQTLVNTKDNCSIGRETVTSSAFYKAFTSAIAGLLTLRATQVHGAIPLGKRTLFTNTIFDGASTKNSITDRPECTTFLSTLNIELSSKALVIYWRTTPQCGLQQLVLGKGVVTISSISLHEDIWLAPTGSLCRYIGPDPIQSNLAHWDSSSRDHSELELSIGGNLVYLREWKRAACIWLRKFGLCSENLDTETWVEVEAFDSITHGFGGPGSHIQKSVLYKRFLWPASLCFKRSNRNAAKGVDHPDSMTLDPLQFAEKWLQDMASKKSPEGPNIVQEPKEADTIQPEVAKMINPEACASLARKINFPELTASAVYPTPPGGVSGVGFAPVTASDGLPIPNTFGFSRPQAQMEPGFADINVSHPRGYHAASASLPGIEITTPAVEIGSGMYDTTADDELFELDGNFGSKEITEADFNFFDEPDLTSFPTEIDISEQGANCIQNAHGASEDGGLCILHKTSNAAEPPTMLAEAQETRVAVKTNQHSPVLSSFSSKGATKLGIISELNHHGAHTPANPSPPLSPAKIKEILFSDSLSSSSTKLFNPRSRITKRNARNDYEPISFTKNLSVSDEKYTMDGKFWFFLDSDNSKFSDDTEAQPSDIPTVGFPEWPVKERRTLPLHIGSGYRLESGTRPSSVSSAESREGDSELGNTFPDYSNPGLRASLSVRDSGQLIKAKDFTSSPLERSTTDTERSNVEPDANMLAFLRVLLFRATDWSLDGYFTMTSTHFPVLLQRGDLIQVAQLVVDQVTQSSFYHGFNNLVAIGNDYQNTLPLISVHKDSWHGEFSTFDLKRYTSIDDDSSAQGLRKDLRYVTVGSISKLDPPHVRINRGKSSLEVLPPAIFFWEPFGLEPMQGQKDIIAYCIHPQSAQEGADAFLDRFGLLYSSANLGQHSRAPDSKGLIPWDSGPLGSRNYAAVMNKLQYTCEHLGDVLSTLPTGSENIVVYIANPFPDEAAIVDVCTAFLCLFRKYISNCDKHVTRLNEVALQIIPLSFIASLTSLVVPPQRDYLHLAFEVYSRCPPKNRSSDLLSCAPPFTLAKSIPRVVPFKLAPDSCSPLSERKSIHVAYSQSLDRRWITAAWTDNLGRDQLTMTYCLREKNSNTSRPVSEIRADIWDVTLHIIGKPHTRWRVMIAKDEPVELDDAEAWVSLAQQHNQNKPNKIELTLLSVNTRPCLYFKIPSPPLQFNALTAPNTSTPVSTPNLTIASPDPSVTAPTPPQTGAEQPPTPIAQPPDGTDSETILIDKSDEAWSVTLSHRLNISPSLTTYHPALASGYLVRRRGETSDTDGLASICVNIIYTHARVPTELLLKEILHMYRDLATLARTKGIIHAQGDDVLPWHISTAVKGREFLSQVL</sequence>
<evidence type="ECO:0000256" key="7">
    <source>
        <dbReference type="ARBA" id="ARBA00023163"/>
    </source>
</evidence>
<dbReference type="GO" id="GO:0045944">
    <property type="term" value="P:positive regulation of transcription by RNA polymerase II"/>
    <property type="evidence" value="ECO:0007669"/>
    <property type="project" value="TreeGrafter"/>
</dbReference>
<keyword evidence="6 11" id="KW-0010">Activator</keyword>
<evidence type="ECO:0000256" key="2">
    <source>
        <dbReference type="ARBA" id="ARBA00009354"/>
    </source>
</evidence>
<dbReference type="Proteomes" id="UP001219355">
    <property type="component" value="Chromosome 2"/>
</dbReference>
<keyword evidence="7 11" id="KW-0804">Transcription</keyword>
<evidence type="ECO:0000256" key="8">
    <source>
        <dbReference type="ARBA" id="ARBA00023242"/>
    </source>
</evidence>
<feature type="domain" description="MID" evidence="15">
    <location>
        <begin position="993"/>
        <end position="1157"/>
    </location>
</feature>
<dbReference type="InterPro" id="IPR009401">
    <property type="entry name" value="Med13_C"/>
</dbReference>
<evidence type="ECO:0000256" key="10">
    <source>
        <dbReference type="ARBA" id="ARBA00032008"/>
    </source>
</evidence>
<evidence type="ECO:0000259" key="15">
    <source>
        <dbReference type="Pfam" id="PF18296"/>
    </source>
</evidence>
<dbReference type="Pfam" id="PF18296">
    <property type="entry name" value="MID_MedPIWI"/>
    <property type="match status" value="1"/>
</dbReference>
<organism evidence="16 17">
    <name type="scientific">Emydomyces testavorans</name>
    <dbReference type="NCBI Taxonomy" id="2070801"/>
    <lineage>
        <taxon>Eukaryota</taxon>
        <taxon>Fungi</taxon>
        <taxon>Dikarya</taxon>
        <taxon>Ascomycota</taxon>
        <taxon>Pezizomycotina</taxon>
        <taxon>Eurotiomycetes</taxon>
        <taxon>Eurotiomycetidae</taxon>
        <taxon>Onygenales</taxon>
        <taxon>Nannizziopsiaceae</taxon>
        <taxon>Emydomyces</taxon>
    </lineage>
</organism>
<evidence type="ECO:0000313" key="16">
    <source>
        <dbReference type="EMBL" id="WEW58156.1"/>
    </source>
</evidence>
<keyword evidence="5 11" id="KW-0805">Transcription regulation</keyword>
<dbReference type="PANTHER" id="PTHR48249">
    <property type="entry name" value="MEDIATOR OF RNA POLYMERASE II TRANSCRIPTION SUBUNIT 13"/>
    <property type="match status" value="1"/>
</dbReference>